<gene>
    <name evidence="2" type="ORF">PGQ11_010379</name>
</gene>
<protein>
    <submittedName>
        <fullName evidence="2">Uncharacterized protein</fullName>
    </submittedName>
</protein>
<feature type="region of interest" description="Disordered" evidence="1">
    <location>
        <begin position="216"/>
        <end position="235"/>
    </location>
</feature>
<comment type="caution">
    <text evidence="2">The sequence shown here is derived from an EMBL/GenBank/DDBJ whole genome shotgun (WGS) entry which is preliminary data.</text>
</comment>
<name>A0ABR2I9N5_9PEZI</name>
<reference evidence="2 3" key="1">
    <citation type="journal article" date="2024" name="IMA Fungus">
        <title>Apiospora arundinis, a panoply of carbohydrate-active enzymes and secondary metabolites.</title>
        <authorList>
            <person name="Sorensen T."/>
            <person name="Petersen C."/>
            <person name="Muurmann A.T."/>
            <person name="Christiansen J.V."/>
            <person name="Brundto M.L."/>
            <person name="Overgaard C.K."/>
            <person name="Boysen A.T."/>
            <person name="Wollenberg R.D."/>
            <person name="Larsen T.O."/>
            <person name="Sorensen J.L."/>
            <person name="Nielsen K.L."/>
            <person name="Sondergaard T.E."/>
        </authorList>
    </citation>
    <scope>NUCLEOTIDE SEQUENCE [LARGE SCALE GENOMIC DNA]</scope>
    <source>
        <strain evidence="2 3">AAU 773</strain>
    </source>
</reference>
<evidence type="ECO:0000313" key="2">
    <source>
        <dbReference type="EMBL" id="KAK8859645.1"/>
    </source>
</evidence>
<dbReference type="Proteomes" id="UP001390339">
    <property type="component" value="Unassembled WGS sequence"/>
</dbReference>
<keyword evidence="3" id="KW-1185">Reference proteome</keyword>
<proteinExistence type="predicted"/>
<sequence>MPHASSFPFFDFFPDFGFSLSWVGHLKMDFIWKSLLEHVVWRSLHSSPAGSRSATYICQLSSDDDMRPGHSVMHDAAKSPAAYFFDSNGLNRRKKFAGCLESSLRCDIVHKEDCRGSSDLNQTWVRILRRFWTNTHPPIDLAVSAFPTLRAFLPLWHLVNRPRSPSLAIATLVRPIAVYLGLYHHLPERLQQSSANPPRMQPVVTLIESLRSIDLRRHASPSTPPTPYANHHRRHRHLNHTAARHRGDEHGFVSGHLHLVPPRN</sequence>
<organism evidence="2 3">
    <name type="scientific">Apiospora arundinis</name>
    <dbReference type="NCBI Taxonomy" id="335852"/>
    <lineage>
        <taxon>Eukaryota</taxon>
        <taxon>Fungi</taxon>
        <taxon>Dikarya</taxon>
        <taxon>Ascomycota</taxon>
        <taxon>Pezizomycotina</taxon>
        <taxon>Sordariomycetes</taxon>
        <taxon>Xylariomycetidae</taxon>
        <taxon>Amphisphaeriales</taxon>
        <taxon>Apiosporaceae</taxon>
        <taxon>Apiospora</taxon>
    </lineage>
</organism>
<evidence type="ECO:0000313" key="3">
    <source>
        <dbReference type="Proteomes" id="UP001390339"/>
    </source>
</evidence>
<evidence type="ECO:0000256" key="1">
    <source>
        <dbReference type="SAM" id="MobiDB-lite"/>
    </source>
</evidence>
<accession>A0ABR2I9N5</accession>
<dbReference type="EMBL" id="JAPCWZ010000006">
    <property type="protein sequence ID" value="KAK8859645.1"/>
    <property type="molecule type" value="Genomic_DNA"/>
</dbReference>